<proteinExistence type="predicted"/>
<protein>
    <recommendedName>
        <fullName evidence="3">PKD domain-containing protein</fullName>
    </recommendedName>
</protein>
<geneLocation type="plasmid" evidence="1">
    <name>unnamed</name>
</geneLocation>
<dbReference type="PATRIC" id="fig|1300253.3.peg.4624"/>
<sequence>MVVTSTPHSDKAGDWWMPDVREIELVPKHEANDLSRVSLNGLSFRVRNNQLYSEDSYSVRAIDEPQLVGDKVIFQTRISQLPDGIYSTKATISDAFDNMSTMETEETFLDKSGPQLLSAFGGMKIRDGATTELAYFSDLHFLAYSDWNDGSKVSSVTLDGQPISYTQNEDGSITIDEVEDAVEGSNYKLVVEASDDSGNKTIEEYNLSYMNTEFVVYPTREKVFAEIMQAEMIIYQKNGQGCTFSATPEAAIEIADQYNKGCTIEIDGMPEGMDLQARGRRMYARGVIDETGQKNLQLKVVYYNEDGLAKTYVGDTVSFEVMPAPPIQLTMDDRNHIADNRYFVPYNSRNAGVINLKAASGALDILTSANGNTEELNLNDGRRAVEFDRNLRIERVDNNDSGVWSEVEYSIDAEYRYKDESKVNETFNAIITPSTRTSAFLVAEMHDEMNTDDTVVFSGYVGQYNRRLEVPYEYDATTMGDWDASLMVRDGLDYSKIAGPVNIDENGRVQFEVSGQTLFDEGRTFYLLANSRSEIEDYDLEILSRPSYIEILKAGAIDGTIYTRTLKSQIPFYTTIAFRFDTREDREVIDTLGWEVSRDGGTTWEEIPDTQDENRYVVQMDEPVTNQYRVRMKNRLTGIESTSNILEIIGYEISDIQLDGPRTVIRGLDAQYTASISEELKGSSDGVYEWSVDDGQTWVEGTNSYTFNVQESGTYNVAVRHRLNSALEVDVNEYSEESTRVVVVDPEKLFLDLDRPRYFEVGRPEKLEATYRLFNSRVEANVIEKITLPNGDVLNEGGEFTYAPSRDDLNDSDATFVYEAWVEGLKEETREVLTVDVHTYDYQFGTPILDLRQSYPIAPTPVRGQVGVNVENESPDIDYTYQWSVEGGFDAEIQGETSQRSYIVLKEAGLQTVKVNVADNRGNEAEVTQMVNVEEAGQLEASISARFNKAEMTVPLSSSLRLNVEMQHPRDYVREVKWYLNDELVSDVSSDREYIEMTEAGTYTVKAVVISDHGQTGESEFTFEAKPNIPPVCEPHVKKDGTSATIYPYCKDEDGRVVRIFMDWGTGEQIRSSGVTLSDYVAEGISSVVIRAIDDGGEEFTTTVVL</sequence>
<evidence type="ECO:0008006" key="3">
    <source>
        <dbReference type="Google" id="ProtNLM"/>
    </source>
</evidence>
<reference evidence="1 2" key="1">
    <citation type="journal article" date="2013" name="Genome Biol. Evol.">
        <title>Genomic Diversity of "Deep Ecotype" Alteromonas macleodii Isolates: Evidence for Pan-Mediterranean Clonal Frames.</title>
        <authorList>
            <person name="Lopez-Perez M."/>
            <person name="Gonzaga A."/>
            <person name="Rodriguez-Valera F."/>
        </authorList>
    </citation>
    <scope>NUCLEOTIDE SEQUENCE [LARGE SCALE GENOMIC DNA]</scope>
    <source>
        <strain evidence="2">'English Channel 615'</strain>
        <plasmid evidence="2">Plasmid</plasmid>
    </source>
</reference>
<accession>S5ALR2</accession>
<dbReference type="HOGENOM" id="CLU_282390_0_0_6"/>
<dbReference type="EMBL" id="CP004847">
    <property type="protein sequence ID" value="AGP79861.1"/>
    <property type="molecule type" value="Genomic_DNA"/>
</dbReference>
<name>S5ALR2_9ALTE</name>
<keyword evidence="1" id="KW-0614">Plasmid</keyword>
<evidence type="ECO:0000313" key="1">
    <source>
        <dbReference type="EMBL" id="AGP79861.1"/>
    </source>
</evidence>
<organism evidence="1 2">
    <name type="scientific">Alteromonas mediterranea 615</name>
    <dbReference type="NCBI Taxonomy" id="1300253"/>
    <lineage>
        <taxon>Bacteria</taxon>
        <taxon>Pseudomonadati</taxon>
        <taxon>Pseudomonadota</taxon>
        <taxon>Gammaproteobacteria</taxon>
        <taxon>Alteromonadales</taxon>
        <taxon>Alteromonadaceae</taxon>
        <taxon>Alteromonas/Salinimonas group</taxon>
        <taxon>Alteromonas</taxon>
    </lineage>
</organism>
<evidence type="ECO:0000313" key="2">
    <source>
        <dbReference type="Proteomes" id="UP000014909"/>
    </source>
</evidence>
<dbReference type="BioCyc" id="AMAC1300253:G12YX-3508-MONOMER"/>
<dbReference type="AlphaFoldDB" id="S5ALR2"/>
<dbReference type="Proteomes" id="UP000014909">
    <property type="component" value="Plasmid unnamed"/>
</dbReference>
<gene>
    <name evidence="1" type="ORF">I633_22191</name>
</gene>
<dbReference type="KEGG" id="amh:I633_22191"/>